<dbReference type="RefSeq" id="WP_189957732.1">
    <property type="nucleotide sequence ID" value="NZ_BMVG01000028.1"/>
</dbReference>
<keyword evidence="2" id="KW-1185">Reference proteome</keyword>
<evidence type="ECO:0000313" key="2">
    <source>
        <dbReference type="Proteomes" id="UP000655443"/>
    </source>
</evidence>
<name>A0A918YQK9_9ACTN</name>
<gene>
    <name evidence="1" type="ORF">GCM10010339_71030</name>
</gene>
<dbReference type="AlphaFoldDB" id="A0A918YQK9"/>
<dbReference type="EMBL" id="BMVG01000028">
    <property type="protein sequence ID" value="GHE11392.1"/>
    <property type="molecule type" value="Genomic_DNA"/>
</dbReference>
<reference evidence="1" key="2">
    <citation type="submission" date="2020-09" db="EMBL/GenBank/DDBJ databases">
        <authorList>
            <person name="Sun Q."/>
            <person name="Ohkuma M."/>
        </authorList>
    </citation>
    <scope>NUCLEOTIDE SEQUENCE</scope>
    <source>
        <strain evidence="1">JCM 4714</strain>
    </source>
</reference>
<organism evidence="1 2">
    <name type="scientific">Streptomyces alanosinicus</name>
    <dbReference type="NCBI Taxonomy" id="68171"/>
    <lineage>
        <taxon>Bacteria</taxon>
        <taxon>Bacillati</taxon>
        <taxon>Actinomycetota</taxon>
        <taxon>Actinomycetes</taxon>
        <taxon>Kitasatosporales</taxon>
        <taxon>Streptomycetaceae</taxon>
        <taxon>Streptomyces</taxon>
    </lineage>
</organism>
<reference evidence="1" key="1">
    <citation type="journal article" date="2014" name="Int. J. Syst. Evol. Microbiol.">
        <title>Complete genome sequence of Corynebacterium casei LMG S-19264T (=DSM 44701T), isolated from a smear-ripened cheese.</title>
        <authorList>
            <consortium name="US DOE Joint Genome Institute (JGI-PGF)"/>
            <person name="Walter F."/>
            <person name="Albersmeier A."/>
            <person name="Kalinowski J."/>
            <person name="Ruckert C."/>
        </authorList>
    </citation>
    <scope>NUCLEOTIDE SEQUENCE</scope>
    <source>
        <strain evidence="1">JCM 4714</strain>
    </source>
</reference>
<comment type="caution">
    <text evidence="1">The sequence shown here is derived from an EMBL/GenBank/DDBJ whole genome shotgun (WGS) entry which is preliminary data.</text>
</comment>
<protein>
    <submittedName>
        <fullName evidence="1">Uncharacterized protein</fullName>
    </submittedName>
</protein>
<accession>A0A918YQK9</accession>
<dbReference type="Proteomes" id="UP000655443">
    <property type="component" value="Unassembled WGS sequence"/>
</dbReference>
<proteinExistence type="predicted"/>
<sequence length="82" mass="8972">MKTLQIVHRKAGVWLSSQISGSDPRPNETLIDVNLGLRVSDLLDSVTAHTGGAVDPARAPSRRTRWGTYSHEHLSEIVTQLA</sequence>
<evidence type="ECO:0000313" key="1">
    <source>
        <dbReference type="EMBL" id="GHE11392.1"/>
    </source>
</evidence>